<dbReference type="NCBIfam" id="TIGR00231">
    <property type="entry name" value="small_GTP"/>
    <property type="match status" value="1"/>
</dbReference>
<evidence type="ECO:0000256" key="6">
    <source>
        <dbReference type="ARBA" id="ARBA00026198"/>
    </source>
</evidence>
<dbReference type="PANTHER" id="PTHR45697">
    <property type="entry name" value="ADP-RIBOSYLATION FACTOR-LIKE PROTEIN 2-RELATED"/>
    <property type="match status" value="1"/>
</dbReference>
<dbReference type="Proteomes" id="UP000054845">
    <property type="component" value="Unassembled WGS sequence"/>
</dbReference>
<evidence type="ECO:0000256" key="9">
    <source>
        <dbReference type="RuleBase" id="RU003925"/>
    </source>
</evidence>
<feature type="binding site" evidence="8">
    <location>
        <position position="47"/>
    </location>
    <ligand>
        <name>Mg(2+)</name>
        <dbReference type="ChEBI" id="CHEBI:18420"/>
    </ligand>
</feature>
<evidence type="ECO:0000256" key="1">
    <source>
        <dbReference type="ARBA" id="ARBA00010290"/>
    </source>
</evidence>
<dbReference type="SMART" id="SM00177">
    <property type="entry name" value="ARF"/>
    <property type="match status" value="1"/>
</dbReference>
<evidence type="ECO:0000256" key="4">
    <source>
        <dbReference type="ARBA" id="ARBA00023134"/>
    </source>
</evidence>
<name>A0A0P1BG62_9BASI</name>
<feature type="binding site" evidence="7">
    <location>
        <begin position="23"/>
        <end position="30"/>
    </location>
    <ligand>
        <name>GTP</name>
        <dbReference type="ChEBI" id="CHEBI:37565"/>
    </ligand>
</feature>
<keyword evidence="8" id="KW-0479">Metal-binding</keyword>
<dbReference type="SMART" id="SM00178">
    <property type="entry name" value="SAR"/>
    <property type="match status" value="1"/>
</dbReference>
<evidence type="ECO:0000256" key="5">
    <source>
        <dbReference type="ARBA" id="ARBA00023288"/>
    </source>
</evidence>
<comment type="similarity">
    <text evidence="1 9">Belongs to the small GTPase superfamily. Arf family.</text>
</comment>
<dbReference type="InterPro" id="IPR027417">
    <property type="entry name" value="P-loop_NTPase"/>
</dbReference>
<dbReference type="Pfam" id="PF00025">
    <property type="entry name" value="Arf"/>
    <property type="match status" value="1"/>
</dbReference>
<dbReference type="Gene3D" id="3.40.50.300">
    <property type="entry name" value="P-loop containing nucleotide triphosphate hydrolases"/>
    <property type="match status" value="1"/>
</dbReference>
<proteinExistence type="inferred from homology"/>
<dbReference type="SUPFAM" id="SSF52540">
    <property type="entry name" value="P-loop containing nucleoside triphosphate hydrolases"/>
    <property type="match status" value="1"/>
</dbReference>
<organism evidence="10 11">
    <name type="scientific">Ceraceosorus bombacis</name>
    <dbReference type="NCBI Taxonomy" id="401625"/>
    <lineage>
        <taxon>Eukaryota</taxon>
        <taxon>Fungi</taxon>
        <taxon>Dikarya</taxon>
        <taxon>Basidiomycota</taxon>
        <taxon>Ustilaginomycotina</taxon>
        <taxon>Exobasidiomycetes</taxon>
        <taxon>Ceraceosorales</taxon>
        <taxon>Ceraceosoraceae</taxon>
        <taxon>Ceraceosorus</taxon>
    </lineage>
</organism>
<evidence type="ECO:0000256" key="2">
    <source>
        <dbReference type="ARBA" id="ARBA00022707"/>
    </source>
</evidence>
<evidence type="ECO:0000256" key="8">
    <source>
        <dbReference type="PIRSR" id="PIRSR606689-2"/>
    </source>
</evidence>
<accession>A0A0P1BG62</accession>
<keyword evidence="3 7" id="KW-0547">Nucleotide-binding</keyword>
<evidence type="ECO:0000313" key="10">
    <source>
        <dbReference type="EMBL" id="CEH14604.1"/>
    </source>
</evidence>
<dbReference type="CDD" id="cd04154">
    <property type="entry name" value="Arl2"/>
    <property type="match status" value="1"/>
</dbReference>
<reference evidence="10 11" key="1">
    <citation type="submission" date="2014-09" db="EMBL/GenBank/DDBJ databases">
        <authorList>
            <person name="Magalhaes I.L.F."/>
            <person name="Oliveira U."/>
            <person name="Santos F.R."/>
            <person name="Vidigal T.H.D.A."/>
            <person name="Brescovit A.D."/>
            <person name="Santos A.J."/>
        </authorList>
    </citation>
    <scope>NUCLEOTIDE SEQUENCE [LARGE SCALE GENOMIC DNA]</scope>
</reference>
<dbReference type="STRING" id="401625.A0A0P1BG62"/>
<feature type="binding site" evidence="7">
    <location>
        <position position="69"/>
    </location>
    <ligand>
        <name>GTP</name>
        <dbReference type="ChEBI" id="CHEBI:37565"/>
    </ligand>
</feature>
<dbReference type="EMBL" id="CCYA01000243">
    <property type="protein sequence ID" value="CEH14604.1"/>
    <property type="molecule type" value="Genomic_DNA"/>
</dbReference>
<evidence type="ECO:0000256" key="7">
    <source>
        <dbReference type="PIRSR" id="PIRSR606689-1"/>
    </source>
</evidence>
<dbReference type="InterPro" id="IPR005225">
    <property type="entry name" value="Small_GTP-bd"/>
</dbReference>
<dbReference type="PRINTS" id="PR00328">
    <property type="entry name" value="SAR1GTPBP"/>
</dbReference>
<protein>
    <recommendedName>
        <fullName evidence="6">ADP-ribosylation factor-like protein 2</fullName>
    </recommendedName>
</protein>
<dbReference type="OrthoDB" id="2011769at2759"/>
<evidence type="ECO:0000256" key="3">
    <source>
        <dbReference type="ARBA" id="ARBA00022741"/>
    </source>
</evidence>
<sequence length="211" mass="23637">MGLLTIIRKNKHKDREQRHLFLGLDNSGKSTIVRSLLGESTDDVSPTLGFDIRSIVHLGYTLNIWDIGGQKSLRPYWRNYFERTDALIWVVDSGDRQRLDDAKQELRSVVGEERLAGASILIFANKQDISGSLSAQEISASLTLQDLSKTHSWRIQPCSAITGQGLQEGIDWLVKDVGQRMYFELGRGEISASGQETRGVESIEGRTFTQV</sequence>
<dbReference type="GO" id="GO:0005525">
    <property type="term" value="F:GTP binding"/>
    <property type="evidence" value="ECO:0007669"/>
    <property type="project" value="UniProtKB-KW"/>
</dbReference>
<dbReference type="AlphaFoldDB" id="A0A0P1BG62"/>
<dbReference type="InterPro" id="IPR045873">
    <property type="entry name" value="Arl2"/>
</dbReference>
<keyword evidence="11" id="KW-1185">Reference proteome</keyword>
<dbReference type="FunFam" id="3.40.50.300:FF:000393">
    <property type="entry name" value="ADP-ribosylation factor-like 2, arl2"/>
    <property type="match status" value="1"/>
</dbReference>
<keyword evidence="2" id="KW-0519">Myristate</keyword>
<keyword evidence="8" id="KW-0460">Magnesium</keyword>
<keyword evidence="5" id="KW-0449">Lipoprotein</keyword>
<feature type="binding site" evidence="7">
    <location>
        <begin position="125"/>
        <end position="128"/>
    </location>
    <ligand>
        <name>GTP</name>
        <dbReference type="ChEBI" id="CHEBI:37565"/>
    </ligand>
</feature>
<dbReference type="GO" id="GO:0003924">
    <property type="term" value="F:GTPase activity"/>
    <property type="evidence" value="ECO:0007669"/>
    <property type="project" value="InterPro"/>
</dbReference>
<dbReference type="PROSITE" id="PS51417">
    <property type="entry name" value="ARF"/>
    <property type="match status" value="1"/>
</dbReference>
<keyword evidence="4 7" id="KW-0342">GTP-binding</keyword>
<evidence type="ECO:0000313" key="11">
    <source>
        <dbReference type="Proteomes" id="UP000054845"/>
    </source>
</evidence>
<dbReference type="GO" id="GO:0046872">
    <property type="term" value="F:metal ion binding"/>
    <property type="evidence" value="ECO:0007669"/>
    <property type="project" value="UniProtKB-KW"/>
</dbReference>
<dbReference type="InterPro" id="IPR006689">
    <property type="entry name" value="Small_GTPase_ARF/SAR"/>
</dbReference>
<feature type="binding site" evidence="8">
    <location>
        <position position="30"/>
    </location>
    <ligand>
        <name>Mg(2+)</name>
        <dbReference type="ChEBI" id="CHEBI:18420"/>
    </ligand>
</feature>
<dbReference type="InterPro" id="IPR044612">
    <property type="entry name" value="ARL2/3"/>
</dbReference>